<protein>
    <submittedName>
        <fullName evidence="2">Uncharacterized protein</fullName>
    </submittedName>
</protein>
<sequence>MLALLGQLTSTPAMRGEHGHACSRSVLHNLQPPRCAGNTRACSMRLEPRSFNPRDARGTRLPTRETRGVSASTPAYTMRGEHLDGDRVRKRDTLQPPRCAGNTPPSRRHTSS</sequence>
<evidence type="ECO:0000313" key="2">
    <source>
        <dbReference type="EMBL" id="CAI10259.1"/>
    </source>
</evidence>
<dbReference type="KEGG" id="eba:p1B10"/>
<dbReference type="HOGENOM" id="CLU_2140673_0_0_4"/>
<organism evidence="2 3">
    <name type="scientific">Aromatoleum aromaticum (strain DSM 19018 / LMG 30748 / EbN1)</name>
    <name type="common">Azoarcus sp. (strain EbN1)</name>
    <dbReference type="NCBI Taxonomy" id="76114"/>
    <lineage>
        <taxon>Bacteria</taxon>
        <taxon>Pseudomonadati</taxon>
        <taxon>Pseudomonadota</taxon>
        <taxon>Betaproteobacteria</taxon>
        <taxon>Rhodocyclales</taxon>
        <taxon>Rhodocyclaceae</taxon>
        <taxon>Aromatoleum</taxon>
    </lineage>
</organism>
<name>Q5NXF5_AROAE</name>
<keyword evidence="3" id="KW-1185">Reference proteome</keyword>
<reference evidence="2 3" key="1">
    <citation type="journal article" date="2005" name="Arch. Microbiol.">
        <title>The genome sequence of an anaerobic aromatic-degrading denitrifying bacterium, strain EbN1.</title>
        <authorList>
            <person name="Rabus R."/>
            <person name="Kube M."/>
            <person name="Heider J."/>
            <person name="Beck A."/>
            <person name="Heitmann K."/>
            <person name="Widdel F."/>
            <person name="Reinhardt R."/>
        </authorList>
    </citation>
    <scope>NUCLEOTIDE SEQUENCE [LARGE SCALE GENOMIC DNA]</scope>
    <source>
        <strain evidence="2 3">EbN1</strain>
        <plasmid evidence="3">Plasmid pAzo1</plasmid>
    </source>
</reference>
<proteinExistence type="predicted"/>
<evidence type="ECO:0000256" key="1">
    <source>
        <dbReference type="SAM" id="MobiDB-lite"/>
    </source>
</evidence>
<dbReference type="AlphaFoldDB" id="Q5NXF5"/>
<feature type="compositionally biased region" description="Basic and acidic residues" evidence="1">
    <location>
        <begin position="79"/>
        <end position="93"/>
    </location>
</feature>
<geneLocation type="plasmid" evidence="3">
    <name>pAzo1</name>
</geneLocation>
<dbReference type="EMBL" id="CR555307">
    <property type="protein sequence ID" value="CAI10259.1"/>
    <property type="molecule type" value="Genomic_DNA"/>
</dbReference>
<feature type="compositionally biased region" description="Basic and acidic residues" evidence="1">
    <location>
        <begin position="47"/>
        <end position="67"/>
    </location>
</feature>
<gene>
    <name evidence="2" type="ORF">p1B10</name>
</gene>
<dbReference type="Proteomes" id="UP000006552">
    <property type="component" value="Plasmid 1"/>
</dbReference>
<evidence type="ECO:0000313" key="3">
    <source>
        <dbReference type="Proteomes" id="UP000006552"/>
    </source>
</evidence>
<keyword evidence="2" id="KW-0614">Plasmid</keyword>
<accession>Q5NXF5</accession>
<feature type="region of interest" description="Disordered" evidence="1">
    <location>
        <begin position="47"/>
        <end position="112"/>
    </location>
</feature>